<feature type="compositionally biased region" description="Polar residues" evidence="5">
    <location>
        <begin position="1088"/>
        <end position="1121"/>
    </location>
</feature>
<feature type="region of interest" description="Disordered" evidence="5">
    <location>
        <begin position="530"/>
        <end position="574"/>
    </location>
</feature>
<evidence type="ECO:0000313" key="8">
    <source>
        <dbReference type="Proteomes" id="UP000838412"/>
    </source>
</evidence>
<feature type="compositionally biased region" description="Basic and acidic residues" evidence="5">
    <location>
        <begin position="395"/>
        <end position="421"/>
    </location>
</feature>
<feature type="domain" description="MYND-type" evidence="6">
    <location>
        <begin position="2048"/>
        <end position="2091"/>
    </location>
</feature>
<feature type="compositionally biased region" description="Basic and acidic residues" evidence="5">
    <location>
        <begin position="1924"/>
        <end position="1936"/>
    </location>
</feature>
<evidence type="ECO:0000256" key="2">
    <source>
        <dbReference type="ARBA" id="ARBA00022771"/>
    </source>
</evidence>
<dbReference type="PROSITE" id="PS50865">
    <property type="entry name" value="ZF_MYND_2"/>
    <property type="match status" value="1"/>
</dbReference>
<feature type="region of interest" description="Disordered" evidence="5">
    <location>
        <begin position="1322"/>
        <end position="1346"/>
    </location>
</feature>
<evidence type="ECO:0000256" key="5">
    <source>
        <dbReference type="SAM" id="MobiDB-lite"/>
    </source>
</evidence>
<feature type="compositionally biased region" description="Polar residues" evidence="5">
    <location>
        <begin position="1249"/>
        <end position="1259"/>
    </location>
</feature>
<keyword evidence="2 4" id="KW-0863">Zinc-finger</keyword>
<keyword evidence="8" id="KW-1185">Reference proteome</keyword>
<feature type="compositionally biased region" description="Low complexity" evidence="5">
    <location>
        <begin position="1049"/>
        <end position="1062"/>
    </location>
</feature>
<dbReference type="EMBL" id="OV696702">
    <property type="protein sequence ID" value="CAH1249122.1"/>
    <property type="molecule type" value="Genomic_DNA"/>
</dbReference>
<evidence type="ECO:0000259" key="6">
    <source>
        <dbReference type="PROSITE" id="PS50865"/>
    </source>
</evidence>
<feature type="compositionally biased region" description="Basic and acidic residues" evidence="5">
    <location>
        <begin position="1952"/>
        <end position="1967"/>
    </location>
</feature>
<feature type="region of interest" description="Disordered" evidence="5">
    <location>
        <begin position="1687"/>
        <end position="1717"/>
    </location>
</feature>
<feature type="compositionally biased region" description="Low complexity" evidence="5">
    <location>
        <begin position="432"/>
        <end position="455"/>
    </location>
</feature>
<feature type="compositionally biased region" description="Low complexity" evidence="5">
    <location>
        <begin position="1322"/>
        <end position="1334"/>
    </location>
</feature>
<dbReference type="InterPro" id="IPR002893">
    <property type="entry name" value="Znf_MYND"/>
</dbReference>
<feature type="compositionally biased region" description="Basic and acidic residues" evidence="5">
    <location>
        <begin position="1236"/>
        <end position="1247"/>
    </location>
</feature>
<feature type="region of interest" description="Disordered" evidence="5">
    <location>
        <begin position="622"/>
        <end position="669"/>
    </location>
</feature>
<dbReference type="SUPFAM" id="SSF144232">
    <property type="entry name" value="HIT/MYND zinc finger-like"/>
    <property type="match status" value="1"/>
</dbReference>
<feature type="compositionally biased region" description="Polar residues" evidence="5">
    <location>
        <begin position="879"/>
        <end position="895"/>
    </location>
</feature>
<organism evidence="7 8">
    <name type="scientific">Branchiostoma lanceolatum</name>
    <name type="common">Common lancelet</name>
    <name type="synonym">Amphioxus lanceolatum</name>
    <dbReference type="NCBI Taxonomy" id="7740"/>
    <lineage>
        <taxon>Eukaryota</taxon>
        <taxon>Metazoa</taxon>
        <taxon>Chordata</taxon>
        <taxon>Cephalochordata</taxon>
        <taxon>Leptocardii</taxon>
        <taxon>Amphioxiformes</taxon>
        <taxon>Branchiostomatidae</taxon>
        <taxon>Branchiostoma</taxon>
    </lineage>
</organism>
<name>A0A8J9Z7B6_BRALA</name>
<feature type="compositionally biased region" description="Basic and acidic residues" evidence="5">
    <location>
        <begin position="1212"/>
        <end position="1228"/>
    </location>
</feature>
<keyword evidence="3" id="KW-0862">Zinc</keyword>
<proteinExistence type="predicted"/>
<dbReference type="GO" id="GO:0008270">
    <property type="term" value="F:zinc ion binding"/>
    <property type="evidence" value="ECO:0007669"/>
    <property type="project" value="UniProtKB-KW"/>
</dbReference>
<reference evidence="7" key="1">
    <citation type="submission" date="2022-01" db="EMBL/GenBank/DDBJ databases">
        <authorList>
            <person name="Braso-Vives M."/>
        </authorList>
    </citation>
    <scope>NUCLEOTIDE SEQUENCE</scope>
</reference>
<feature type="compositionally biased region" description="Polar residues" evidence="5">
    <location>
        <begin position="1855"/>
        <end position="1872"/>
    </location>
</feature>
<feature type="compositionally biased region" description="Acidic residues" evidence="5">
    <location>
        <begin position="1968"/>
        <end position="1980"/>
    </location>
</feature>
<feature type="compositionally biased region" description="Polar residues" evidence="5">
    <location>
        <begin position="631"/>
        <end position="647"/>
    </location>
</feature>
<feature type="compositionally biased region" description="Low complexity" evidence="5">
    <location>
        <begin position="1796"/>
        <end position="1805"/>
    </location>
</feature>
<accession>A0A8J9Z7B6</accession>
<feature type="compositionally biased region" description="Polar residues" evidence="5">
    <location>
        <begin position="1817"/>
        <end position="1830"/>
    </location>
</feature>
<feature type="region of interest" description="Disordered" evidence="5">
    <location>
        <begin position="875"/>
        <end position="895"/>
    </location>
</feature>
<feature type="region of interest" description="Disordered" evidence="5">
    <location>
        <begin position="705"/>
        <end position="728"/>
    </location>
</feature>
<dbReference type="Gene3D" id="6.10.140.2220">
    <property type="match status" value="1"/>
</dbReference>
<feature type="compositionally biased region" description="Polar residues" evidence="5">
    <location>
        <begin position="1695"/>
        <end position="1717"/>
    </location>
</feature>
<evidence type="ECO:0000256" key="4">
    <source>
        <dbReference type="PROSITE-ProRule" id="PRU00134"/>
    </source>
</evidence>
<feature type="region of interest" description="Disordered" evidence="5">
    <location>
        <begin position="346"/>
        <end position="455"/>
    </location>
</feature>
<dbReference type="Proteomes" id="UP000838412">
    <property type="component" value="Chromosome 17"/>
</dbReference>
<sequence>MAMAGGDAANQCQCEIHVNWAKWYKGFMHQVFLHTKMEMKKVLDRKKSTEVREPDGKLSITVLVSQTNSRIQFTMDLAKEAKELKKANIHDLQELEKRIVQVIKYKIRAFHHQDFYDVAPMLVPKIMAEGKGGSLESIVDFANFSLGNIPGTKVAIMQRPLAEGKITALKKALFDKWGLTGKLAFLLASYNMYRLWTKGEKQLGLDELFETVKAGVYKVKLEEKDKSLAAATLFTMAKFMDDLDVDGDLVIVIPVPSVLLVTGSRNYDGLCYMGQYALSLARNKDTITRKAVRLAYASEWKTHDPIYTLYRPLLPKGEGSVPENAEQLQILTDGLSRRARATKLAAANATASASVGETPVARADDGASQNNLPPPPPSSPRCTEKPTQQTATTTRLEEVRKELVELRRADASSPKPTEKLRCSSVTVDKSKPTTVVPETQPVTQKETRQLTQKETQQVTQKQTQQMTQNQTQASQKETQQVTQEETQHVTQTQPQQVTQKQTEVTQRETQQVTQREAQVTQKQTQETQKEAQQGTQKETQQVAQGQNQQVTQKLSRSDAKRVTSPQVQNVPDKADVSTQVLSTAVKPLMTSTQVQQPAVKSAILTQMQATAVAPFQMQGAEAKLPGGGHVESTSAKKQVSSQEQPTALKTVADSQMPPAADKTTKPLTVKPSSVQITSMSVANEQALPLQVHTVIPKASTPSQIQPVAAKPVTPTTKQTGPNTTAPAARKPAVLTPASVSAIQSTAVQQMTSAQTRSLDSKAVTSKIMSSSAPPPFRPVMSSQTGAMVVRPLMPDQIQTTDSKQGAPSRLQSTVPESLSCSVPSACSNTMTSLQAKSTVVNTVGSMSEKQNKAPHAKLALVALKAKTSFTETDDAARGQVTSAQTPSIAPKPTTLTQSQSECNRMVASIPLQKTVIQQRVEQVGPLALQSEPSKSFTRKCVPSIKSSSEFKAPSEETVTKDVQVPKQNMANQQAAATLHTTTKQPMGDEVTPSSQNADVTMKCPKTSPGKKLYVKMVPYVAPPPRGLQGPTLEMLTVSEKQQHAQSEVPTTTPTTSDTSMTPLAFGDKKPVGGPPSPSTFAEEESKATILTKTASQNDFGSKPLSSKQQHVVSTPEASPKTSAPHAVPMPTATAEPAPQQSLGKNVKAGKDTSNKPEGNVCGSEQQLQHDKNHTINALSPEPARNVLSVKMVPYKAPAKHDMTSQSAPPGEDLEHNKEKCHPSAEAEKATQQAPKQDVHTLKSDHDLAQNGTAVGTTIPDTPKVPSERESGSLNPNAQIFNSKTTVDMASVVTSKPTFVASVTETSNSTAQVVSESIPPQIQHQGQQTVQQRPQAVYPGTTNRNGLDLSEGVRVKEQAQMDNLQMPYRNTAQNTSQIQYQGQQTVQQPPQAVYPDTTNRNGLDLSEGVRAKEQAQIDNHQMPYRNTSHDTSQIQHQGQQAVQQPPQAVYPGITDRNGLDHSEGVRAKEQVYIDNRQMQYGNTSQYQTPADVLPNQSWLNHGEQQQAHQPTWDRDDYPDAARLQEHPSTQRTAERGQTAKEKLASAFKPLADKFQQFKRWRKNKNQQKEEPYVTKSYDLGHQAQEGMGDVLSHTGHWQDYEGNLQYHGQVNGYDMPPADQQGIAQDWTYEQRQWYQKQARLRDMPEELFGVMDPNGPVQMSGQAYTGQGWNDNSHYGQRNVVNPVVKTKTTHHEAPQQQQLSQNAPPNDNQSYGNSERTGVASQLRENGYHAPVDGNPFNKATWRNYRSRNASEPNRSHIQNTMAQRYDRMSQNSNQDMPARDAQRPNARSGDPGVRRSVSFSRSGPRAHGRTPKGSLATNAVESVQQPEMQTWIGGGKVTNLPTGTKPPRYYRSRANSHSYAQNRPYLQTQARPVEESEPKPSPPKPPAKRYKPNTQPERGRKNTLTKGSHPRSVSTSAPSRDTNQEKPTVEKRQENTQNLYPNTRPKTPNPKHDTPNQENTTKPEETEGQTNEEEVNEEEERKALKARRRLLTRKPSDAQRSRPTKIPRIPVFLGAIEAGVREEAWNRALVTAEEDPVGTSLCVQLCFYCGVVGSWNEDVVLKKCSTCGTASYCSRKCQWNHWNQHKSRCRSLTTDHQKFKVIIQL</sequence>
<evidence type="ECO:0000256" key="3">
    <source>
        <dbReference type="ARBA" id="ARBA00022833"/>
    </source>
</evidence>
<feature type="region of interest" description="Disordered" evidence="5">
    <location>
        <begin position="984"/>
        <end position="1003"/>
    </location>
</feature>
<gene>
    <name evidence="7" type="primary">Hypp8524</name>
    <name evidence="7" type="ORF">BLAG_LOCUS10328</name>
</gene>
<feature type="region of interest" description="Disordered" evidence="5">
    <location>
        <begin position="1768"/>
        <end position="2006"/>
    </location>
</feature>
<feature type="region of interest" description="Disordered" evidence="5">
    <location>
        <begin position="1038"/>
        <end position="1277"/>
    </location>
</feature>
<feature type="compositionally biased region" description="Polar residues" evidence="5">
    <location>
        <begin position="1768"/>
        <end position="1777"/>
    </location>
</feature>
<feature type="compositionally biased region" description="Low complexity" evidence="5">
    <location>
        <begin position="713"/>
        <end position="726"/>
    </location>
</feature>
<evidence type="ECO:0000256" key="1">
    <source>
        <dbReference type="ARBA" id="ARBA00022723"/>
    </source>
</evidence>
<evidence type="ECO:0000313" key="7">
    <source>
        <dbReference type="EMBL" id="CAH1249122.1"/>
    </source>
</evidence>
<keyword evidence="1" id="KW-0479">Metal-binding</keyword>
<dbReference type="OrthoDB" id="3169036at2759"/>
<feature type="compositionally biased region" description="Polar residues" evidence="5">
    <location>
        <begin position="1894"/>
        <end position="1923"/>
    </location>
</feature>
<feature type="compositionally biased region" description="Low complexity" evidence="5">
    <location>
        <begin position="530"/>
        <end position="552"/>
    </location>
</feature>
<protein>
    <submittedName>
        <fullName evidence="7">Hypp8524 protein</fullName>
    </submittedName>
</protein>
<feature type="compositionally biased region" description="Polar residues" evidence="5">
    <location>
        <begin position="1937"/>
        <end position="1948"/>
    </location>
</feature>
<dbReference type="Pfam" id="PF01753">
    <property type="entry name" value="zf-MYND"/>
    <property type="match status" value="1"/>
</dbReference>
<feature type="region of interest" description="Disordered" evidence="5">
    <location>
        <begin position="468"/>
        <end position="502"/>
    </location>
</feature>